<keyword evidence="1" id="KW-1133">Transmembrane helix</keyword>
<proteinExistence type="predicted"/>
<evidence type="ECO:0000313" key="3">
    <source>
        <dbReference type="EMBL" id="MEI5998717.1"/>
    </source>
</evidence>
<gene>
    <name evidence="3" type="ORF">H3V53_16330</name>
</gene>
<keyword evidence="1" id="KW-0472">Membrane</keyword>
<feature type="transmembrane region" description="Helical" evidence="1">
    <location>
        <begin position="37"/>
        <end position="56"/>
    </location>
</feature>
<dbReference type="Proteomes" id="UP001386437">
    <property type="component" value="Unassembled WGS sequence"/>
</dbReference>
<evidence type="ECO:0000313" key="4">
    <source>
        <dbReference type="Proteomes" id="UP001386437"/>
    </source>
</evidence>
<evidence type="ECO:0000256" key="1">
    <source>
        <dbReference type="SAM" id="Phobius"/>
    </source>
</evidence>
<reference evidence="3 4" key="1">
    <citation type="journal article" date="2022" name="Arch. Microbiol.">
        <title>Paraburkholderia bengalensis sp. nov. isolated from roots of Oryza sativa, IR64.</title>
        <authorList>
            <person name="Nag P."/>
            <person name="Mondal N."/>
            <person name="Sarkar J."/>
            <person name="Das S."/>
        </authorList>
    </citation>
    <scope>NUCLEOTIDE SEQUENCE [LARGE SCALE GENOMIC DNA]</scope>
    <source>
        <strain evidence="3 4">IR64_4_BI</strain>
    </source>
</reference>
<evidence type="ECO:0000256" key="2">
    <source>
        <dbReference type="SAM" id="SignalP"/>
    </source>
</evidence>
<sequence length="153" mass="15340">MTTSKWARGAAAVLAATAGACVPCAVGAQTLASGGTITFAGAIVAPSFGFAATPVTRHSQGFRTERSMDPNASAIDVTFTPAPDTPTAAQVSVFVNTEGGIAAPRTLTTRFSDNARHLAQTGAAFSMGRAGGTLSIESGAAAERAVTVMLSYD</sequence>
<keyword evidence="1" id="KW-0812">Transmembrane</keyword>
<protein>
    <submittedName>
        <fullName evidence="3">Uncharacterized protein</fullName>
    </submittedName>
</protein>
<comment type="caution">
    <text evidence="3">The sequence shown here is derived from an EMBL/GenBank/DDBJ whole genome shotgun (WGS) entry which is preliminary data.</text>
</comment>
<dbReference type="PROSITE" id="PS51257">
    <property type="entry name" value="PROKAR_LIPOPROTEIN"/>
    <property type="match status" value="1"/>
</dbReference>
<name>A0ABU8ISU6_9BURK</name>
<keyword evidence="4" id="KW-1185">Reference proteome</keyword>
<feature type="chain" id="PRO_5045569576" evidence="2">
    <location>
        <begin position="21"/>
        <end position="153"/>
    </location>
</feature>
<dbReference type="EMBL" id="JACFYJ010000024">
    <property type="protein sequence ID" value="MEI5998717.1"/>
    <property type="molecule type" value="Genomic_DNA"/>
</dbReference>
<organism evidence="3 4">
    <name type="scientific">Paraburkholderia bengalensis</name>
    <dbReference type="NCBI Taxonomy" id="2747562"/>
    <lineage>
        <taxon>Bacteria</taxon>
        <taxon>Pseudomonadati</taxon>
        <taxon>Pseudomonadota</taxon>
        <taxon>Betaproteobacteria</taxon>
        <taxon>Burkholderiales</taxon>
        <taxon>Burkholderiaceae</taxon>
        <taxon>Paraburkholderia</taxon>
    </lineage>
</organism>
<accession>A0ABU8ISU6</accession>
<dbReference type="RefSeq" id="WP_336598844.1">
    <property type="nucleotide sequence ID" value="NZ_JACFYJ010000024.1"/>
</dbReference>
<feature type="signal peptide" evidence="2">
    <location>
        <begin position="1"/>
        <end position="20"/>
    </location>
</feature>
<keyword evidence="2" id="KW-0732">Signal</keyword>